<dbReference type="AlphaFoldDB" id="A0A921G2M4"/>
<dbReference type="InterPro" id="IPR036291">
    <property type="entry name" value="NAD(P)-bd_dom_sf"/>
</dbReference>
<evidence type="ECO:0000313" key="4">
    <source>
        <dbReference type="Proteomes" id="UP000698173"/>
    </source>
</evidence>
<comment type="caution">
    <text evidence="3">The sequence shown here is derived from an EMBL/GenBank/DDBJ whole genome shotgun (WGS) entry which is preliminary data.</text>
</comment>
<feature type="domain" description="GFO/IDH/MocA-like oxidoreductase" evidence="2">
    <location>
        <begin position="200"/>
        <end position="310"/>
    </location>
</feature>
<dbReference type="Gene3D" id="3.30.360.10">
    <property type="entry name" value="Dihydrodipicolinate Reductase, domain 2"/>
    <property type="match status" value="1"/>
</dbReference>
<dbReference type="SUPFAM" id="SSF51735">
    <property type="entry name" value="NAD(P)-binding Rossmann-fold domains"/>
    <property type="match status" value="1"/>
</dbReference>
<dbReference type="Gene3D" id="3.40.50.720">
    <property type="entry name" value="NAD(P)-binding Rossmann-like Domain"/>
    <property type="match status" value="1"/>
</dbReference>
<dbReference type="Pfam" id="PF22725">
    <property type="entry name" value="GFO_IDH_MocA_C3"/>
    <property type="match status" value="1"/>
</dbReference>
<evidence type="ECO:0000313" key="3">
    <source>
        <dbReference type="EMBL" id="HJF33771.1"/>
    </source>
</evidence>
<protein>
    <submittedName>
        <fullName evidence="3">Gfo/Idh/MocA family oxidoreductase</fullName>
    </submittedName>
</protein>
<name>A0A921G2M4_SPOPS</name>
<gene>
    <name evidence="3" type="ORF">K8V56_18550</name>
</gene>
<dbReference type="InterPro" id="IPR000683">
    <property type="entry name" value="Gfo/Idh/MocA-like_OxRdtase_N"/>
</dbReference>
<accession>A0A921G2M4</accession>
<reference evidence="3" key="1">
    <citation type="journal article" date="2021" name="PeerJ">
        <title>Extensive microbial diversity within the chicken gut microbiome revealed by metagenomics and culture.</title>
        <authorList>
            <person name="Gilroy R."/>
            <person name="Ravi A."/>
            <person name="Getino M."/>
            <person name="Pursley I."/>
            <person name="Horton D.L."/>
            <person name="Alikhan N.F."/>
            <person name="Baker D."/>
            <person name="Gharbi K."/>
            <person name="Hall N."/>
            <person name="Watson M."/>
            <person name="Adriaenssens E.M."/>
            <person name="Foster-Nyarko E."/>
            <person name="Jarju S."/>
            <person name="Secka A."/>
            <person name="Antonio M."/>
            <person name="Oren A."/>
            <person name="Chaudhuri R.R."/>
            <person name="La Ragione R."/>
            <person name="Hildebrand F."/>
            <person name="Pallen M.J."/>
        </authorList>
    </citation>
    <scope>NUCLEOTIDE SEQUENCE</scope>
    <source>
        <strain evidence="3">CHK171-7178</strain>
    </source>
</reference>
<proteinExistence type="predicted"/>
<dbReference type="Pfam" id="PF01408">
    <property type="entry name" value="GFO_IDH_MocA"/>
    <property type="match status" value="1"/>
</dbReference>
<dbReference type="InterPro" id="IPR055170">
    <property type="entry name" value="GFO_IDH_MocA-like_dom"/>
</dbReference>
<dbReference type="SUPFAM" id="SSF55347">
    <property type="entry name" value="Glyceraldehyde-3-phosphate dehydrogenase-like, C-terminal domain"/>
    <property type="match status" value="1"/>
</dbReference>
<dbReference type="GO" id="GO:0000166">
    <property type="term" value="F:nucleotide binding"/>
    <property type="evidence" value="ECO:0007669"/>
    <property type="project" value="InterPro"/>
</dbReference>
<reference evidence="3" key="2">
    <citation type="submission" date="2021-09" db="EMBL/GenBank/DDBJ databases">
        <authorList>
            <person name="Gilroy R."/>
        </authorList>
    </citation>
    <scope>NUCLEOTIDE SEQUENCE</scope>
    <source>
        <strain evidence="3">CHK171-7178</strain>
    </source>
</reference>
<dbReference type="PANTHER" id="PTHR43054:SF1">
    <property type="entry name" value="SCYLLO-INOSITOL 2-DEHYDROGENASE (NADP(+)) IOLU"/>
    <property type="match status" value="1"/>
</dbReference>
<dbReference type="PANTHER" id="PTHR43054">
    <property type="match status" value="1"/>
</dbReference>
<dbReference type="Proteomes" id="UP000698173">
    <property type="component" value="Unassembled WGS sequence"/>
</dbReference>
<organism evidence="3 4">
    <name type="scientific">Sporosarcina psychrophila</name>
    <name type="common">Bacillus psychrophilus</name>
    <dbReference type="NCBI Taxonomy" id="1476"/>
    <lineage>
        <taxon>Bacteria</taxon>
        <taxon>Bacillati</taxon>
        <taxon>Bacillota</taxon>
        <taxon>Bacilli</taxon>
        <taxon>Bacillales</taxon>
        <taxon>Caryophanaceae</taxon>
        <taxon>Sporosarcina</taxon>
    </lineage>
</organism>
<dbReference type="EMBL" id="DYWT01000278">
    <property type="protein sequence ID" value="HJF33771.1"/>
    <property type="molecule type" value="Genomic_DNA"/>
</dbReference>
<sequence length="376" mass="42677">MKSRQFFHLASSAKCTLYDRDYLLLTKYRINEHLYKQSEDAIQGVTNSMGFFISTYITKGALTMKFGIIGTNWITDRFIKAAKEHTEFSIGAVYSRTEETGREFAEKHKVKNVYTNMIEMFQSGDIEAVYIASPNAFHAEQSISAMKNGIHVLCEKPAVTSLHEMDQVINASKEYQTTYMEAMKSTVTPTFLNLKENLAKIGPLRRFVFHYNQYSSRYDNYKAGIIENAFKPELGNGAKTDLGVYCIAPIIHLVGEPKSVLKNTYLLSTGADGQGSMILNYSEFEAVIMYSKISDSHSANEIQGENGVIEIDKISDPKQITIKYKDGQTEDISIKHEFDSMYYEVEEFIKCVKNKQLESTINTHEISRSVTKILTL</sequence>
<evidence type="ECO:0000259" key="1">
    <source>
        <dbReference type="Pfam" id="PF01408"/>
    </source>
</evidence>
<feature type="domain" description="Gfo/Idh/MocA-like oxidoreductase N-terminal" evidence="1">
    <location>
        <begin position="64"/>
        <end position="181"/>
    </location>
</feature>
<evidence type="ECO:0000259" key="2">
    <source>
        <dbReference type="Pfam" id="PF22725"/>
    </source>
</evidence>